<evidence type="ECO:0000313" key="2">
    <source>
        <dbReference type="EMBL" id="SUM68458.1"/>
    </source>
</evidence>
<dbReference type="EMBL" id="UHDZ01000001">
    <property type="protein sequence ID" value="SUM68458.1"/>
    <property type="molecule type" value="Genomic_DNA"/>
</dbReference>
<keyword evidence="2" id="KW-0560">Oxidoreductase</keyword>
<dbReference type="GO" id="GO:0043799">
    <property type="term" value="F:glycine oxidase activity"/>
    <property type="evidence" value="ECO:0007669"/>
    <property type="project" value="UniProtKB-EC"/>
</dbReference>
<reference evidence="2 3" key="1">
    <citation type="submission" date="2018-06" db="EMBL/GenBank/DDBJ databases">
        <authorList>
            <consortium name="Pathogen Informatics"/>
            <person name="Doyle S."/>
        </authorList>
    </citation>
    <scope>NUCLEOTIDE SEQUENCE [LARGE SCALE GENOMIC DNA]</scope>
    <source>
        <strain evidence="2 3">NCTC11807</strain>
    </source>
</reference>
<dbReference type="EC" id="1.4.3.19" evidence="2"/>
<evidence type="ECO:0000259" key="1">
    <source>
        <dbReference type="Pfam" id="PF01266"/>
    </source>
</evidence>
<keyword evidence="3" id="KW-1185">Reference proteome</keyword>
<protein>
    <submittedName>
        <fullName evidence="2">Glycine oxidase thio</fullName>
        <ecNumber evidence="2">1.4.3.19</ecNumber>
    </submittedName>
</protein>
<gene>
    <name evidence="2" type="ORF">NCTC11807_00545</name>
</gene>
<dbReference type="AlphaFoldDB" id="A0A380H050"/>
<sequence length="30" mass="3199">MHDVLIIGSGVIGMSIARQLSETQLDVVLC</sequence>
<dbReference type="InterPro" id="IPR036188">
    <property type="entry name" value="FAD/NAD-bd_sf"/>
</dbReference>
<accession>A0A380H050</accession>
<proteinExistence type="predicted"/>
<organism evidence="2 3">
    <name type="scientific">Staphylococcus saccharolyticus</name>
    <dbReference type="NCBI Taxonomy" id="33028"/>
    <lineage>
        <taxon>Bacteria</taxon>
        <taxon>Bacillati</taxon>
        <taxon>Bacillota</taxon>
        <taxon>Bacilli</taxon>
        <taxon>Bacillales</taxon>
        <taxon>Staphylococcaceae</taxon>
        <taxon>Staphylococcus</taxon>
    </lineage>
</organism>
<evidence type="ECO:0000313" key="3">
    <source>
        <dbReference type="Proteomes" id="UP000255425"/>
    </source>
</evidence>
<name>A0A380H050_9STAP</name>
<dbReference type="Pfam" id="PF01266">
    <property type="entry name" value="DAO"/>
    <property type="match status" value="1"/>
</dbReference>
<feature type="domain" description="FAD dependent oxidoreductase" evidence="1">
    <location>
        <begin position="3"/>
        <end position="30"/>
    </location>
</feature>
<dbReference type="Proteomes" id="UP000255425">
    <property type="component" value="Unassembled WGS sequence"/>
</dbReference>
<dbReference type="Gene3D" id="3.50.50.60">
    <property type="entry name" value="FAD/NAD(P)-binding domain"/>
    <property type="match status" value="1"/>
</dbReference>
<dbReference type="InterPro" id="IPR006076">
    <property type="entry name" value="FAD-dep_OxRdtase"/>
</dbReference>
<dbReference type="SUPFAM" id="SSF51905">
    <property type="entry name" value="FAD/NAD(P)-binding domain"/>
    <property type="match status" value="1"/>
</dbReference>